<gene>
    <name evidence="4" type="ORF">OC680_00340</name>
</gene>
<dbReference type="Pfam" id="PF00881">
    <property type="entry name" value="Nitroreductase"/>
    <property type="match status" value="1"/>
</dbReference>
<dbReference type="RefSeq" id="WP_304515135.1">
    <property type="nucleotide sequence ID" value="NZ_JAOSID010000001.1"/>
</dbReference>
<proteinExistence type="inferred from homology"/>
<keyword evidence="5" id="KW-1185">Reference proteome</keyword>
<accession>A0ABT9DDI0</accession>
<dbReference type="EMBL" id="JAOSID010000001">
    <property type="protein sequence ID" value="MDO8167933.1"/>
    <property type="molecule type" value="Genomic_DNA"/>
</dbReference>
<organism evidence="4 5">
    <name type="scientific">Candidatus Phytoplasma melaleucae</name>
    <dbReference type="NCBI Taxonomy" id="2982630"/>
    <lineage>
        <taxon>Bacteria</taxon>
        <taxon>Bacillati</taxon>
        <taxon>Mycoplasmatota</taxon>
        <taxon>Mollicutes</taxon>
        <taxon>Acholeplasmatales</taxon>
        <taxon>Acholeplasmataceae</taxon>
        <taxon>Candidatus Phytoplasma</taxon>
    </lineage>
</organism>
<dbReference type="Proteomes" id="UP001172036">
    <property type="component" value="Unassembled WGS sequence"/>
</dbReference>
<reference evidence="4 5" key="1">
    <citation type="journal article" date="2023" name="Int. J. Syst. Evol. Microbiol.">
        <title>The observation of taxonomic boundaries for the 16SrII and 16SrXXV phytoplasmas using genome-based delimitation.</title>
        <authorList>
            <person name="Rodrigues Jardim B."/>
            <person name="Tran-Nguyen L.T.T."/>
            <person name="Gambley C."/>
            <person name="Al-Sadi A.M."/>
            <person name="Al-Subhi A.M."/>
            <person name="Foissac X."/>
            <person name="Salar P."/>
            <person name="Cai H."/>
            <person name="Yang J.Y."/>
            <person name="Davis R."/>
            <person name="Jones L."/>
            <person name="Rodoni B."/>
            <person name="Constable F.E."/>
        </authorList>
    </citation>
    <scope>NUCLEOTIDE SEQUENCE [LARGE SCALE GENOMIC DNA]</scope>
    <source>
        <strain evidence="4">BAWM-155c</strain>
    </source>
</reference>
<comment type="similarity">
    <text evidence="1">Belongs to the nitroreductase family.</text>
</comment>
<evidence type="ECO:0000256" key="2">
    <source>
        <dbReference type="ARBA" id="ARBA00023002"/>
    </source>
</evidence>
<name>A0ABT9DDI0_9MOLU</name>
<dbReference type="InterPro" id="IPR029479">
    <property type="entry name" value="Nitroreductase"/>
</dbReference>
<dbReference type="Gene3D" id="3.40.109.10">
    <property type="entry name" value="NADH Oxidase"/>
    <property type="match status" value="1"/>
</dbReference>
<keyword evidence="2" id="KW-0560">Oxidoreductase</keyword>
<feature type="domain" description="Nitroreductase" evidence="3">
    <location>
        <begin position="4"/>
        <end position="177"/>
    </location>
</feature>
<evidence type="ECO:0000313" key="4">
    <source>
        <dbReference type="EMBL" id="MDO8167933.1"/>
    </source>
</evidence>
<protein>
    <submittedName>
        <fullName evidence="4">Nitroreductase family protein</fullName>
    </submittedName>
</protein>
<evidence type="ECO:0000256" key="1">
    <source>
        <dbReference type="ARBA" id="ARBA00007118"/>
    </source>
</evidence>
<dbReference type="PANTHER" id="PTHR43673">
    <property type="entry name" value="NAD(P)H NITROREDUCTASE YDGI-RELATED"/>
    <property type="match status" value="1"/>
</dbReference>
<dbReference type="PANTHER" id="PTHR43673:SF10">
    <property type="entry name" value="NADH DEHYDROGENASE_NAD(P)H NITROREDUCTASE XCC3605-RELATED"/>
    <property type="match status" value="1"/>
</dbReference>
<comment type="caution">
    <text evidence="4">The sequence shown here is derived from an EMBL/GenBank/DDBJ whole genome shotgun (WGS) entry which is preliminary data.</text>
</comment>
<dbReference type="SUPFAM" id="SSF55469">
    <property type="entry name" value="FMN-dependent nitroreductase-like"/>
    <property type="match status" value="1"/>
</dbReference>
<evidence type="ECO:0000259" key="3">
    <source>
        <dbReference type="Pfam" id="PF00881"/>
    </source>
</evidence>
<evidence type="ECO:0000313" key="5">
    <source>
        <dbReference type="Proteomes" id="UP001172036"/>
    </source>
</evidence>
<sequence>MKIKTIRRFEKNHKITKNTWMQIFESIRYTPSSFDLQPWHFFIIQKKKNKKKLKTCLIGNETQLLTSSAMILLCGNLCKKENSAHIYQKKLFHNEITKEQQKMILEQIYKTYDSLNPYKLKNEIFFECGLIAANFVLELQKSDYNACFIGGCQFEKINSLFDIPPKYTPIILIAVGKEDTNANLNMSKLPSFKLPPKNFISFL</sequence>
<dbReference type="InterPro" id="IPR000415">
    <property type="entry name" value="Nitroreductase-like"/>
</dbReference>